<feature type="region of interest" description="Disordered" evidence="1">
    <location>
        <begin position="1"/>
        <end position="26"/>
    </location>
</feature>
<organism evidence="2 3">
    <name type="scientific">Pleuronectes platessa</name>
    <name type="common">European plaice</name>
    <dbReference type="NCBI Taxonomy" id="8262"/>
    <lineage>
        <taxon>Eukaryota</taxon>
        <taxon>Metazoa</taxon>
        <taxon>Chordata</taxon>
        <taxon>Craniata</taxon>
        <taxon>Vertebrata</taxon>
        <taxon>Euteleostomi</taxon>
        <taxon>Actinopterygii</taxon>
        <taxon>Neopterygii</taxon>
        <taxon>Teleostei</taxon>
        <taxon>Neoteleostei</taxon>
        <taxon>Acanthomorphata</taxon>
        <taxon>Carangaria</taxon>
        <taxon>Pleuronectiformes</taxon>
        <taxon>Pleuronectoidei</taxon>
        <taxon>Pleuronectidae</taxon>
        <taxon>Pleuronectes</taxon>
    </lineage>
</organism>
<sequence>MTEDEEGEEEEAEKSESLGASDDLFTSRDCMRGMNVALCTGQTVGSNKERARRPRLRAYRCLELRRLPPASTGSKQLLSERDRPPRRDWEGANGQKTRKSLFHSVHLQSEGN</sequence>
<evidence type="ECO:0000256" key="1">
    <source>
        <dbReference type="SAM" id="MobiDB-lite"/>
    </source>
</evidence>
<evidence type="ECO:0000313" key="3">
    <source>
        <dbReference type="Proteomes" id="UP001153269"/>
    </source>
</evidence>
<feature type="compositionally biased region" description="Basic and acidic residues" evidence="1">
    <location>
        <begin position="78"/>
        <end position="90"/>
    </location>
</feature>
<protein>
    <submittedName>
        <fullName evidence="2">Uncharacterized protein</fullName>
    </submittedName>
</protein>
<comment type="caution">
    <text evidence="2">The sequence shown here is derived from an EMBL/GenBank/DDBJ whole genome shotgun (WGS) entry which is preliminary data.</text>
</comment>
<reference evidence="2" key="1">
    <citation type="submission" date="2020-03" db="EMBL/GenBank/DDBJ databases">
        <authorList>
            <person name="Weist P."/>
        </authorList>
    </citation>
    <scope>NUCLEOTIDE SEQUENCE</scope>
</reference>
<name>A0A9N7Y9P6_PLEPL</name>
<dbReference type="Proteomes" id="UP001153269">
    <property type="component" value="Unassembled WGS sequence"/>
</dbReference>
<proteinExistence type="predicted"/>
<keyword evidence="3" id="KW-1185">Reference proteome</keyword>
<accession>A0A9N7Y9P6</accession>
<dbReference type="EMBL" id="CADEAL010000285">
    <property type="protein sequence ID" value="CAB1417798.1"/>
    <property type="molecule type" value="Genomic_DNA"/>
</dbReference>
<dbReference type="AlphaFoldDB" id="A0A9N7Y9P6"/>
<evidence type="ECO:0000313" key="2">
    <source>
        <dbReference type="EMBL" id="CAB1417798.1"/>
    </source>
</evidence>
<feature type="compositionally biased region" description="Acidic residues" evidence="1">
    <location>
        <begin position="1"/>
        <end position="13"/>
    </location>
</feature>
<gene>
    <name evidence="2" type="ORF">PLEPLA_LOCUS5617</name>
</gene>
<feature type="region of interest" description="Disordered" evidence="1">
    <location>
        <begin position="65"/>
        <end position="112"/>
    </location>
</feature>